<evidence type="ECO:0000313" key="5">
    <source>
        <dbReference type="EMBL" id="BCK59204.1"/>
    </source>
</evidence>
<name>A0A7G1L1F7_9NOCA</name>
<evidence type="ECO:0000256" key="2">
    <source>
        <dbReference type="ARBA" id="ARBA00022679"/>
    </source>
</evidence>
<reference evidence="5 6" key="1">
    <citation type="submission" date="2020-08" db="EMBL/GenBank/DDBJ databases">
        <title>Genome Sequencing of Nocardia wallacei strain FMUON74 and assembly.</title>
        <authorList>
            <person name="Toyokawa M."/>
            <person name="Uesaka K."/>
        </authorList>
    </citation>
    <scope>NUCLEOTIDE SEQUENCE [LARGE SCALE GENOMIC DNA]</scope>
    <source>
        <strain evidence="5 6">FMUON74</strain>
    </source>
</reference>
<gene>
    <name evidence="5" type="primary">glxK_2</name>
    <name evidence="5" type="ORF">NWFMUON74_69760</name>
</gene>
<comment type="similarity">
    <text evidence="1 4">Belongs to the glycerate kinase type-1 family.</text>
</comment>
<dbReference type="Pfam" id="PF02595">
    <property type="entry name" value="Gly_kinase"/>
    <property type="match status" value="1"/>
</dbReference>
<proteinExistence type="inferred from homology"/>
<dbReference type="KEGG" id="nwl:NWFMUON74_69760"/>
<dbReference type="AlphaFoldDB" id="A0A7G1L1F7"/>
<keyword evidence="6" id="KW-1185">Reference proteome</keyword>
<dbReference type="GO" id="GO:0031388">
    <property type="term" value="P:organic acid phosphorylation"/>
    <property type="evidence" value="ECO:0007669"/>
    <property type="project" value="UniProtKB-UniRule"/>
</dbReference>
<evidence type="ECO:0000256" key="1">
    <source>
        <dbReference type="ARBA" id="ARBA00006284"/>
    </source>
</evidence>
<dbReference type="GO" id="GO:0008887">
    <property type="term" value="F:glycerate kinase activity"/>
    <property type="evidence" value="ECO:0007669"/>
    <property type="project" value="UniProtKB-UniRule"/>
</dbReference>
<dbReference type="Proteomes" id="UP000516173">
    <property type="component" value="Chromosome"/>
</dbReference>
<dbReference type="InterPro" id="IPR004381">
    <property type="entry name" value="Glycerate_kinase"/>
</dbReference>
<dbReference type="Gene3D" id="3.90.1510.10">
    <property type="entry name" value="Glycerate kinase, domain 2"/>
    <property type="match status" value="1"/>
</dbReference>
<dbReference type="GeneID" id="80351347"/>
<dbReference type="PIRSF" id="PIRSF006078">
    <property type="entry name" value="GlxK"/>
    <property type="match status" value="1"/>
</dbReference>
<sequence length="380" mass="38296">MTSGVARRVILAPDKFKGSLTAPEVAGALAAGIERAAPDVEVVAVPVADGGDGTVDAFVAAGWEPVPVRAEGPTGVVGDSVYAVRRGAAGRPTAVIELARVVGLERLPDGQPDPLRASTFGLGRVIAHALDRGVRDIVLGVGGSASSDGGAGMLQALGLRILDAHGEQVPPGGAALARAERVERSGLHPALADTSFTLASDVDNPLLGPHGAVAVFAPQKGADADQRATLEAALANWAKLIDPGCAERPGAGAAGGTGFGAMAVLGAVERPGIDVVLDLIDFRTLVRAAELVVTGEGSLDDQTLRGKAPMGVCAAARAAGIPVVAVAGRCLLSESELRTAGFEAALTLTDLEPDPARSIAHAAPLLERLGATLADRCLRR</sequence>
<keyword evidence="3 4" id="KW-0418">Kinase</keyword>
<dbReference type="PANTHER" id="PTHR21599">
    <property type="entry name" value="GLYCERATE KINASE"/>
    <property type="match status" value="1"/>
</dbReference>
<dbReference type="PANTHER" id="PTHR21599:SF0">
    <property type="entry name" value="GLYCERATE KINASE"/>
    <property type="match status" value="1"/>
</dbReference>
<keyword evidence="2 4" id="KW-0808">Transferase</keyword>
<dbReference type="EMBL" id="AP023396">
    <property type="protein sequence ID" value="BCK59204.1"/>
    <property type="molecule type" value="Genomic_DNA"/>
</dbReference>
<dbReference type="NCBIfam" id="TIGR00045">
    <property type="entry name" value="glycerate kinase"/>
    <property type="match status" value="1"/>
</dbReference>
<accession>A0A7G1L1F7</accession>
<evidence type="ECO:0000256" key="3">
    <source>
        <dbReference type="ARBA" id="ARBA00022777"/>
    </source>
</evidence>
<dbReference type="RefSeq" id="WP_187685821.1">
    <property type="nucleotide sequence ID" value="NZ_AP023396.1"/>
</dbReference>
<dbReference type="InterPro" id="IPR036129">
    <property type="entry name" value="Glycerate_kinase_sf"/>
</dbReference>
<dbReference type="InterPro" id="IPR018193">
    <property type="entry name" value="Glyc_kinase_flavodox-like_fold"/>
</dbReference>
<dbReference type="InterPro" id="IPR018197">
    <property type="entry name" value="Glycerate_kinase_RE-like"/>
</dbReference>
<evidence type="ECO:0000313" key="6">
    <source>
        <dbReference type="Proteomes" id="UP000516173"/>
    </source>
</evidence>
<protein>
    <submittedName>
        <fullName evidence="5">Glycerate kinase</fullName>
    </submittedName>
</protein>
<dbReference type="SUPFAM" id="SSF110738">
    <property type="entry name" value="Glycerate kinase I"/>
    <property type="match status" value="1"/>
</dbReference>
<dbReference type="Gene3D" id="3.40.50.10350">
    <property type="entry name" value="Glycerate kinase, domain 1"/>
    <property type="match status" value="1"/>
</dbReference>
<evidence type="ECO:0000256" key="4">
    <source>
        <dbReference type="PIRNR" id="PIRNR006078"/>
    </source>
</evidence>
<organism evidence="5 6">
    <name type="scientific">Nocardia wallacei</name>
    <dbReference type="NCBI Taxonomy" id="480035"/>
    <lineage>
        <taxon>Bacteria</taxon>
        <taxon>Bacillati</taxon>
        <taxon>Actinomycetota</taxon>
        <taxon>Actinomycetes</taxon>
        <taxon>Mycobacteriales</taxon>
        <taxon>Nocardiaceae</taxon>
        <taxon>Nocardia</taxon>
    </lineage>
</organism>